<gene>
    <name evidence="1" type="ORF">HJG59_010501</name>
</gene>
<proteinExistence type="predicted"/>
<organism evidence="1 2">
    <name type="scientific">Molossus molossus</name>
    <name type="common">Pallas' mastiff bat</name>
    <name type="synonym">Vespertilio molossus</name>
    <dbReference type="NCBI Taxonomy" id="27622"/>
    <lineage>
        <taxon>Eukaryota</taxon>
        <taxon>Metazoa</taxon>
        <taxon>Chordata</taxon>
        <taxon>Craniata</taxon>
        <taxon>Vertebrata</taxon>
        <taxon>Euteleostomi</taxon>
        <taxon>Mammalia</taxon>
        <taxon>Eutheria</taxon>
        <taxon>Laurasiatheria</taxon>
        <taxon>Chiroptera</taxon>
        <taxon>Yangochiroptera</taxon>
        <taxon>Molossidae</taxon>
        <taxon>Molossus</taxon>
    </lineage>
</organism>
<accession>A0A7J8I9F8</accession>
<evidence type="ECO:0000313" key="1">
    <source>
        <dbReference type="EMBL" id="KAF6480622.1"/>
    </source>
</evidence>
<dbReference type="InParanoid" id="A0A7J8I9F8"/>
<dbReference type="AlphaFoldDB" id="A0A7J8I9F8"/>
<sequence length="183" mass="19415">MLGFQVDRSPESKMLTCVGKTLLQEPGCCTSLQGLGIRPEQDAQEGIYSQPQGSPDIPEPTRAISANLTPSPQPWTQDAALQTPRETPALAMQVVPPGELAVQGCGPVVREPHSQVVTQVPTQPQRHVVPGTDSKPPALQNPASQVGVTWGTGEGPAQGIPFKGLEARTLNLSRVPYPKTVQC</sequence>
<name>A0A7J8I9F8_MOLMO</name>
<dbReference type="Proteomes" id="UP000550707">
    <property type="component" value="Unassembled WGS sequence"/>
</dbReference>
<protein>
    <submittedName>
        <fullName evidence="1">Uncharacterized protein</fullName>
    </submittedName>
</protein>
<evidence type="ECO:0000313" key="2">
    <source>
        <dbReference type="Proteomes" id="UP000550707"/>
    </source>
</evidence>
<reference evidence="1 2" key="1">
    <citation type="journal article" date="2020" name="Nature">
        <title>Six reference-quality genomes reveal evolution of bat adaptations.</title>
        <authorList>
            <person name="Jebb D."/>
            <person name="Huang Z."/>
            <person name="Pippel M."/>
            <person name="Hughes G.M."/>
            <person name="Lavrichenko K."/>
            <person name="Devanna P."/>
            <person name="Winkler S."/>
            <person name="Jermiin L.S."/>
            <person name="Skirmuntt E.C."/>
            <person name="Katzourakis A."/>
            <person name="Burkitt-Gray L."/>
            <person name="Ray D.A."/>
            <person name="Sullivan K.A.M."/>
            <person name="Roscito J.G."/>
            <person name="Kirilenko B.M."/>
            <person name="Davalos L.M."/>
            <person name="Corthals A.P."/>
            <person name="Power M.L."/>
            <person name="Jones G."/>
            <person name="Ransome R.D."/>
            <person name="Dechmann D.K.N."/>
            <person name="Locatelli A.G."/>
            <person name="Puechmaille S.J."/>
            <person name="Fedrigo O."/>
            <person name="Jarvis E.D."/>
            <person name="Hiller M."/>
            <person name="Vernes S.C."/>
            <person name="Myers E.W."/>
            <person name="Teeling E.C."/>
        </authorList>
    </citation>
    <scope>NUCLEOTIDE SEQUENCE [LARGE SCALE GENOMIC DNA]</scope>
    <source>
        <strain evidence="1">MMolMol1</strain>
        <tissue evidence="1">Muscle</tissue>
    </source>
</reference>
<keyword evidence="2" id="KW-1185">Reference proteome</keyword>
<dbReference type="EMBL" id="JACASF010000004">
    <property type="protein sequence ID" value="KAF6480622.1"/>
    <property type="molecule type" value="Genomic_DNA"/>
</dbReference>
<comment type="caution">
    <text evidence="1">The sequence shown here is derived from an EMBL/GenBank/DDBJ whole genome shotgun (WGS) entry which is preliminary data.</text>
</comment>